<dbReference type="InterPro" id="IPR011701">
    <property type="entry name" value="MFS"/>
</dbReference>
<feature type="transmembrane region" description="Helical" evidence="7">
    <location>
        <begin position="262"/>
        <end position="280"/>
    </location>
</feature>
<evidence type="ECO:0000313" key="10">
    <source>
        <dbReference type="Proteomes" id="UP000287547"/>
    </source>
</evidence>
<dbReference type="InterPro" id="IPR001958">
    <property type="entry name" value="Tet-R_TetA/multi-R_MdtG-like"/>
</dbReference>
<evidence type="ECO:0000256" key="6">
    <source>
        <dbReference type="SAM" id="MobiDB-lite"/>
    </source>
</evidence>
<feature type="transmembrane region" description="Helical" evidence="7">
    <location>
        <begin position="380"/>
        <end position="401"/>
    </location>
</feature>
<feature type="transmembrane region" description="Helical" evidence="7">
    <location>
        <begin position="316"/>
        <end position="340"/>
    </location>
</feature>
<feature type="transmembrane region" description="Helical" evidence="7">
    <location>
        <begin position="26"/>
        <end position="44"/>
    </location>
</feature>
<dbReference type="OrthoDB" id="9793283at2"/>
<accession>A0A428YPM7</accession>
<evidence type="ECO:0000256" key="4">
    <source>
        <dbReference type="ARBA" id="ARBA00022989"/>
    </source>
</evidence>
<dbReference type="PANTHER" id="PTHR42718:SF9">
    <property type="entry name" value="MAJOR FACILITATOR SUPERFAMILY MULTIDRUG TRANSPORTER MFSC"/>
    <property type="match status" value="1"/>
</dbReference>
<gene>
    <name evidence="9" type="ORF">DMH04_44980</name>
</gene>
<proteinExistence type="predicted"/>
<evidence type="ECO:0000256" key="2">
    <source>
        <dbReference type="ARBA" id="ARBA00022448"/>
    </source>
</evidence>
<evidence type="ECO:0000256" key="1">
    <source>
        <dbReference type="ARBA" id="ARBA00004651"/>
    </source>
</evidence>
<evidence type="ECO:0000313" key="9">
    <source>
        <dbReference type="EMBL" id="RSM70286.1"/>
    </source>
</evidence>
<feature type="transmembrane region" description="Helical" evidence="7">
    <location>
        <begin position="150"/>
        <end position="172"/>
    </location>
</feature>
<dbReference type="PROSITE" id="PS50850">
    <property type="entry name" value="MFS"/>
    <property type="match status" value="1"/>
</dbReference>
<sequence>MAWGFDVLVDNSGDVLVSRERVPGEVWVLVSACFLVAIGFGMMAPVVPAFATTFGVGVTAASFVVSAFAIVRLAFAPASGKLISRLAERPVLLWGLAINAVATGACGWAQTYWQLLAFRSIAGIGSVMFTVAGVGLILRLSPVGLRGRVSGLWSTSFLLGNMAGPLVGGVFAGESIRLPFIIYGSGTMLAAVVIWLLLKQSGEKSGSDRRDQPEFKVRQALRHKAYRSSLASAFAVGWVSFGVRFSLIPLFVAGVLHESSTAAGIGLSIYAVGTASVLLISGRIADLRGRKPVVLTGLAILTVGSLLLAFTSSLPMFYVASLVAGIGSGMISPAQTATVADLIGTNVRGGPVLAFYQMTMDLGAIVGPLLAGVVADFWSYQAAFTMSAIISVLALGFWILAPETLVGGRKRPPTPAPAVTQATPGSEVCGPAADTSSS</sequence>
<feature type="transmembrane region" description="Helical" evidence="7">
    <location>
        <begin position="178"/>
        <end position="198"/>
    </location>
</feature>
<dbReference type="InterPro" id="IPR020846">
    <property type="entry name" value="MFS_dom"/>
</dbReference>
<comment type="subcellular location">
    <subcellularLocation>
        <location evidence="1">Cell membrane</location>
        <topology evidence="1">Multi-pass membrane protein</topology>
    </subcellularLocation>
</comment>
<dbReference type="AlphaFoldDB" id="A0A428YPM7"/>
<keyword evidence="3 7" id="KW-0812">Transmembrane</keyword>
<evidence type="ECO:0000259" key="8">
    <source>
        <dbReference type="PROSITE" id="PS50850"/>
    </source>
</evidence>
<dbReference type="EMBL" id="QHKI01000067">
    <property type="protein sequence ID" value="RSM70286.1"/>
    <property type="molecule type" value="Genomic_DNA"/>
</dbReference>
<feature type="region of interest" description="Disordered" evidence="6">
    <location>
        <begin position="409"/>
        <end position="438"/>
    </location>
</feature>
<dbReference type="Pfam" id="PF07690">
    <property type="entry name" value="MFS_1"/>
    <property type="match status" value="1"/>
</dbReference>
<evidence type="ECO:0000256" key="7">
    <source>
        <dbReference type="SAM" id="Phobius"/>
    </source>
</evidence>
<feature type="transmembrane region" description="Helical" evidence="7">
    <location>
        <begin position="352"/>
        <end position="374"/>
    </location>
</feature>
<evidence type="ECO:0000256" key="5">
    <source>
        <dbReference type="ARBA" id="ARBA00023136"/>
    </source>
</evidence>
<reference evidence="9 10" key="1">
    <citation type="submission" date="2018-05" db="EMBL/GenBank/DDBJ databases">
        <title>Evolution of GPA BGCs.</title>
        <authorList>
            <person name="Waglechner N."/>
            <person name="Wright G.D."/>
        </authorList>
    </citation>
    <scope>NUCLEOTIDE SEQUENCE [LARGE SCALE GENOMIC DNA]</scope>
    <source>
        <strain evidence="9 10">A82846</strain>
    </source>
</reference>
<feature type="transmembrane region" description="Helical" evidence="7">
    <location>
        <begin position="292"/>
        <end position="310"/>
    </location>
</feature>
<organism evidence="9 10">
    <name type="scientific">Kibdelosporangium aridum</name>
    <dbReference type="NCBI Taxonomy" id="2030"/>
    <lineage>
        <taxon>Bacteria</taxon>
        <taxon>Bacillati</taxon>
        <taxon>Actinomycetota</taxon>
        <taxon>Actinomycetes</taxon>
        <taxon>Pseudonocardiales</taxon>
        <taxon>Pseudonocardiaceae</taxon>
        <taxon>Kibdelosporangium</taxon>
    </lineage>
</organism>
<feature type="transmembrane region" description="Helical" evidence="7">
    <location>
        <begin position="230"/>
        <end position="256"/>
    </location>
</feature>
<evidence type="ECO:0000256" key="3">
    <source>
        <dbReference type="ARBA" id="ARBA00022692"/>
    </source>
</evidence>
<comment type="caution">
    <text evidence="9">The sequence shown here is derived from an EMBL/GenBank/DDBJ whole genome shotgun (WGS) entry which is preliminary data.</text>
</comment>
<dbReference type="PRINTS" id="PR01035">
    <property type="entry name" value="TCRTETA"/>
</dbReference>
<dbReference type="PANTHER" id="PTHR42718">
    <property type="entry name" value="MAJOR FACILITATOR SUPERFAMILY MULTIDRUG TRANSPORTER MFSC"/>
    <property type="match status" value="1"/>
</dbReference>
<dbReference type="GO" id="GO:0022857">
    <property type="term" value="F:transmembrane transporter activity"/>
    <property type="evidence" value="ECO:0007669"/>
    <property type="project" value="InterPro"/>
</dbReference>
<feature type="transmembrane region" description="Helical" evidence="7">
    <location>
        <begin position="91"/>
        <end position="110"/>
    </location>
</feature>
<feature type="transmembrane region" description="Helical" evidence="7">
    <location>
        <begin position="116"/>
        <end position="138"/>
    </location>
</feature>
<dbReference type="CDD" id="cd17325">
    <property type="entry name" value="MFS_MdtG_SLC18_like"/>
    <property type="match status" value="1"/>
</dbReference>
<feature type="transmembrane region" description="Helical" evidence="7">
    <location>
        <begin position="50"/>
        <end position="71"/>
    </location>
</feature>
<keyword evidence="5 7" id="KW-0472">Membrane</keyword>
<keyword evidence="4 7" id="KW-1133">Transmembrane helix</keyword>
<dbReference type="InterPro" id="IPR036259">
    <property type="entry name" value="MFS_trans_sf"/>
</dbReference>
<dbReference type="Gene3D" id="1.20.1720.10">
    <property type="entry name" value="Multidrug resistance protein D"/>
    <property type="match status" value="1"/>
</dbReference>
<dbReference type="Gene3D" id="1.20.1250.20">
    <property type="entry name" value="MFS general substrate transporter like domains"/>
    <property type="match status" value="1"/>
</dbReference>
<keyword evidence="2" id="KW-0813">Transport</keyword>
<feature type="domain" description="Major facilitator superfamily (MFS) profile" evidence="8">
    <location>
        <begin position="25"/>
        <end position="405"/>
    </location>
</feature>
<protein>
    <submittedName>
        <fullName evidence="9">MFS transporter</fullName>
    </submittedName>
</protein>
<name>A0A428YPM7_KIBAR</name>
<dbReference type="Proteomes" id="UP000287547">
    <property type="component" value="Unassembled WGS sequence"/>
</dbReference>
<dbReference type="GO" id="GO:0005886">
    <property type="term" value="C:plasma membrane"/>
    <property type="evidence" value="ECO:0007669"/>
    <property type="project" value="UniProtKB-SubCell"/>
</dbReference>
<dbReference type="SUPFAM" id="SSF103473">
    <property type="entry name" value="MFS general substrate transporter"/>
    <property type="match status" value="1"/>
</dbReference>